<gene>
    <name evidence="1" type="ORF">G7Y89_g7800</name>
</gene>
<dbReference type="Proteomes" id="UP000566819">
    <property type="component" value="Unassembled WGS sequence"/>
</dbReference>
<proteinExistence type="predicted"/>
<evidence type="ECO:0000313" key="1">
    <source>
        <dbReference type="EMBL" id="KAF4630340.1"/>
    </source>
</evidence>
<protein>
    <submittedName>
        <fullName evidence="1">Uncharacterized protein</fullName>
    </submittedName>
</protein>
<evidence type="ECO:0000313" key="2">
    <source>
        <dbReference type="Proteomes" id="UP000566819"/>
    </source>
</evidence>
<dbReference type="OrthoDB" id="3944128at2759"/>
<keyword evidence="2" id="KW-1185">Reference proteome</keyword>
<dbReference type="EMBL" id="JAAMPI010000560">
    <property type="protein sequence ID" value="KAF4630340.1"/>
    <property type="molecule type" value="Genomic_DNA"/>
</dbReference>
<comment type="caution">
    <text evidence="1">The sequence shown here is derived from an EMBL/GenBank/DDBJ whole genome shotgun (WGS) entry which is preliminary data.</text>
</comment>
<dbReference type="AlphaFoldDB" id="A0A8H4RK42"/>
<accession>A0A8H4RK42</accession>
<organism evidence="1 2">
    <name type="scientific">Cudoniella acicularis</name>
    <dbReference type="NCBI Taxonomy" id="354080"/>
    <lineage>
        <taxon>Eukaryota</taxon>
        <taxon>Fungi</taxon>
        <taxon>Dikarya</taxon>
        <taxon>Ascomycota</taxon>
        <taxon>Pezizomycotina</taxon>
        <taxon>Leotiomycetes</taxon>
        <taxon>Helotiales</taxon>
        <taxon>Tricladiaceae</taxon>
        <taxon>Cudoniella</taxon>
    </lineage>
</organism>
<reference evidence="1 2" key="1">
    <citation type="submission" date="2020-03" db="EMBL/GenBank/DDBJ databases">
        <title>Draft Genome Sequence of Cudoniella acicularis.</title>
        <authorList>
            <person name="Buettner E."/>
            <person name="Kellner H."/>
        </authorList>
    </citation>
    <scope>NUCLEOTIDE SEQUENCE [LARGE SCALE GENOMIC DNA]</scope>
    <source>
        <strain evidence="1 2">DSM 108380</strain>
    </source>
</reference>
<sequence>MYYWSVTTVSRDFCKRNGSIVTPIATDDNGWPNTVEYGDMTFTSPSTYIILPMSISAIFRTRSRQWHNCGAIGKVIFLTVEPSDLRTVVNHGPYAHPTFGVDRDDFNTMRYEAYRRAFPHNNVGHAINTHRGTIYDYTPRFQIPISAMGGDAVPDWENFTEGMMFQPIMIPITPGMTTTFSDELDGLNRHKIISIAKPTAAPSHNLPWSTSATGTFFPTPTSAADSEVEGME</sequence>
<name>A0A8H4RK42_9HELO</name>